<evidence type="ECO:0000313" key="7">
    <source>
        <dbReference type="Proteomes" id="UP000019277"/>
    </source>
</evidence>
<evidence type="ECO:0000256" key="3">
    <source>
        <dbReference type="ARBA" id="ARBA00023125"/>
    </source>
</evidence>
<dbReference type="InterPro" id="IPR044946">
    <property type="entry name" value="Restrct_endonuc_typeI_TRD_sf"/>
</dbReference>
<dbReference type="CDD" id="cd17517">
    <property type="entry name" value="RMtype1_S_EcoKI_StySPI-TRD2-CR2_like"/>
    <property type="match status" value="1"/>
</dbReference>
<keyword evidence="3" id="KW-0238">DNA-binding</keyword>
<dbReference type="GO" id="GO:0009307">
    <property type="term" value="P:DNA restriction-modification system"/>
    <property type="evidence" value="ECO:0007669"/>
    <property type="project" value="UniProtKB-KW"/>
</dbReference>
<dbReference type="PATRIC" id="fig|909613.9.peg.176"/>
<dbReference type="PANTHER" id="PTHR30408:SF12">
    <property type="entry name" value="TYPE I RESTRICTION ENZYME MJAVIII SPECIFICITY SUBUNIT"/>
    <property type="match status" value="1"/>
</dbReference>
<dbReference type="EC" id="3.1.21.3" evidence="6"/>
<keyword evidence="2" id="KW-0680">Restriction system</keyword>
<name>W7J6D4_9PSEU</name>
<feature type="coiled-coil region" evidence="4">
    <location>
        <begin position="367"/>
        <end position="394"/>
    </location>
</feature>
<comment type="similarity">
    <text evidence="1">Belongs to the type-I restriction system S methylase family.</text>
</comment>
<comment type="caution">
    <text evidence="6">The sequence shown here is derived from an EMBL/GenBank/DDBJ whole genome shotgun (WGS) entry which is preliminary data.</text>
</comment>
<evidence type="ECO:0000313" key="6">
    <source>
        <dbReference type="EMBL" id="EWC64561.1"/>
    </source>
</evidence>
<dbReference type="Proteomes" id="UP000019277">
    <property type="component" value="Unassembled WGS sequence"/>
</dbReference>
<evidence type="ECO:0000259" key="5">
    <source>
        <dbReference type="Pfam" id="PF01420"/>
    </source>
</evidence>
<dbReference type="Gene3D" id="1.10.287.1120">
    <property type="entry name" value="Bipartite methylase S protein"/>
    <property type="match status" value="1"/>
</dbReference>
<sequence>MTVASNRPAGDVGYFKGGSGFPTRFQGVKSGELPFFKVSDMNLPGNEIFMCRANNYISESVRKQLGATRIPAGAIIFAKVGAAVFLERKRILTQDSCIDNNMAAYVVDTEQLDGRFAHYLLTDLRLSSLAATTALPSLNSGQLRSISLRVPTSLDEQRRIAGALADADDLIELLGRQIAKKRSIKQGVMQELLTGRVRLPGYSEAWIEQPVSELLEFKNGLNKASQFFGHGTPIVNFMDVMRAPVITANRVKGLVSLSRDEISRFSARRGDMFFTRTSESVDEIGTAAVLVGDVRDAVFSGFVLRGRPIAPVNTTFLAYQFQLPSVRRQVVATASYTTRALTNGGSLGRVRVRVPSSDEQAAIVAVLADTDVELAALERRLRTARAIKKGMMQQLLTGRTHLARKEAAS</sequence>
<evidence type="ECO:0000256" key="2">
    <source>
        <dbReference type="ARBA" id="ARBA00022747"/>
    </source>
</evidence>
<feature type="domain" description="Type I restriction modification DNA specificity" evidence="5">
    <location>
        <begin position="10"/>
        <end position="178"/>
    </location>
</feature>
<dbReference type="InterPro" id="IPR000055">
    <property type="entry name" value="Restrct_endonuc_typeI_TRD"/>
</dbReference>
<dbReference type="REBASE" id="84842">
    <property type="entry name" value="S.AspEG49ORF169P"/>
</dbReference>
<dbReference type="GO" id="GO:0003677">
    <property type="term" value="F:DNA binding"/>
    <property type="evidence" value="ECO:0007669"/>
    <property type="project" value="UniProtKB-KW"/>
</dbReference>
<dbReference type="RefSeq" id="WP_052020348.1">
    <property type="nucleotide sequence ID" value="NZ_AYXG01000004.1"/>
</dbReference>
<dbReference type="AlphaFoldDB" id="W7J6D4"/>
<keyword evidence="6" id="KW-0378">Hydrolase</keyword>
<evidence type="ECO:0000256" key="1">
    <source>
        <dbReference type="ARBA" id="ARBA00010923"/>
    </source>
</evidence>
<dbReference type="SUPFAM" id="SSF116734">
    <property type="entry name" value="DNA methylase specificity domain"/>
    <property type="match status" value="2"/>
</dbReference>
<dbReference type="STRING" id="909613.UO65_0168"/>
<evidence type="ECO:0000256" key="4">
    <source>
        <dbReference type="SAM" id="Coils"/>
    </source>
</evidence>
<dbReference type="GO" id="GO:0009035">
    <property type="term" value="F:type I site-specific deoxyribonuclease activity"/>
    <property type="evidence" value="ECO:0007669"/>
    <property type="project" value="UniProtKB-EC"/>
</dbReference>
<dbReference type="PANTHER" id="PTHR30408">
    <property type="entry name" value="TYPE-1 RESTRICTION ENZYME ECOKI SPECIFICITY PROTEIN"/>
    <property type="match status" value="1"/>
</dbReference>
<reference evidence="6 7" key="1">
    <citation type="journal article" date="2014" name="Genome Announc.">
        <title>Draft Genome Sequence of the Antitrypanosomally Active Sponge-Associated Bacterium Actinokineospora sp. Strain EG49.</title>
        <authorList>
            <person name="Harjes J."/>
            <person name="Ryu T."/>
            <person name="Abdelmohsen U.R."/>
            <person name="Moitinho-Silva L."/>
            <person name="Horn H."/>
            <person name="Ravasi T."/>
            <person name="Hentschel U."/>
        </authorList>
    </citation>
    <scope>NUCLEOTIDE SEQUENCE [LARGE SCALE GENOMIC DNA]</scope>
    <source>
        <strain evidence="6 7">EG49</strain>
    </source>
</reference>
<dbReference type="Pfam" id="PF01420">
    <property type="entry name" value="Methylase_S"/>
    <property type="match status" value="1"/>
</dbReference>
<dbReference type="EMBL" id="AYXG01000004">
    <property type="protein sequence ID" value="EWC64561.1"/>
    <property type="molecule type" value="Genomic_DNA"/>
</dbReference>
<organism evidence="6 7">
    <name type="scientific">Actinokineospora spheciospongiae</name>
    <dbReference type="NCBI Taxonomy" id="909613"/>
    <lineage>
        <taxon>Bacteria</taxon>
        <taxon>Bacillati</taxon>
        <taxon>Actinomycetota</taxon>
        <taxon>Actinomycetes</taxon>
        <taxon>Pseudonocardiales</taxon>
        <taxon>Pseudonocardiaceae</taxon>
        <taxon>Actinokineospora</taxon>
    </lineage>
</organism>
<accession>W7J6D4</accession>
<dbReference type="Gene3D" id="3.90.220.20">
    <property type="entry name" value="DNA methylase specificity domains"/>
    <property type="match status" value="2"/>
</dbReference>
<keyword evidence="4" id="KW-0175">Coiled coil</keyword>
<dbReference type="eggNOG" id="COG0732">
    <property type="taxonomic scope" value="Bacteria"/>
</dbReference>
<keyword evidence="7" id="KW-1185">Reference proteome</keyword>
<dbReference type="OrthoDB" id="3197085at2"/>
<protein>
    <submittedName>
        <fullName evidence="6">Type I restriction-modification system, specificity subunit S</fullName>
        <ecNumber evidence="6">3.1.21.3</ecNumber>
    </submittedName>
</protein>
<proteinExistence type="inferred from homology"/>
<gene>
    <name evidence="6" type="ORF">UO65_0168</name>
</gene>
<dbReference type="InterPro" id="IPR052021">
    <property type="entry name" value="Type-I_RS_S_subunit"/>
</dbReference>